<dbReference type="GO" id="GO:0016423">
    <property type="term" value="F:tRNA (guanine) methyltransferase activity"/>
    <property type="evidence" value="ECO:0007669"/>
    <property type="project" value="InterPro"/>
</dbReference>
<reference evidence="15" key="1">
    <citation type="journal article" date="2023" name="IScience">
        <title>Live-bearing cockroach genome reveals convergent evolutionary mechanisms linked to viviparity in insects and beyond.</title>
        <authorList>
            <person name="Fouks B."/>
            <person name="Harrison M.C."/>
            <person name="Mikhailova A.A."/>
            <person name="Marchal E."/>
            <person name="English S."/>
            <person name="Carruthers M."/>
            <person name="Jennings E.C."/>
            <person name="Chiamaka E.L."/>
            <person name="Frigard R.A."/>
            <person name="Pippel M."/>
            <person name="Attardo G.M."/>
            <person name="Benoit J.B."/>
            <person name="Bornberg-Bauer E."/>
            <person name="Tobe S.S."/>
        </authorList>
    </citation>
    <scope>NUCLEOTIDE SEQUENCE</scope>
    <source>
        <strain evidence="15">Stay&amp;Tobe</strain>
    </source>
</reference>
<protein>
    <submittedName>
        <fullName evidence="15">Uncharacterized protein</fullName>
    </submittedName>
</protein>
<keyword evidence="10" id="KW-0863">Zinc-finger</keyword>
<evidence type="ECO:0000256" key="4">
    <source>
        <dbReference type="ARBA" id="ARBA00022555"/>
    </source>
</evidence>
<evidence type="ECO:0000313" key="16">
    <source>
        <dbReference type="Proteomes" id="UP001233999"/>
    </source>
</evidence>
<dbReference type="GO" id="GO:0002940">
    <property type="term" value="P:tRNA N2-guanine methylation"/>
    <property type="evidence" value="ECO:0007669"/>
    <property type="project" value="TreeGrafter"/>
</dbReference>
<accession>A0AAD7Z9X9</accession>
<keyword evidence="5" id="KW-0489">Methyltransferase</keyword>
<evidence type="ECO:0000256" key="3">
    <source>
        <dbReference type="ARBA" id="ARBA00022553"/>
    </source>
</evidence>
<evidence type="ECO:0000313" key="15">
    <source>
        <dbReference type="EMBL" id="KAJ9576466.1"/>
    </source>
</evidence>
<evidence type="ECO:0000256" key="1">
    <source>
        <dbReference type="ARBA" id="ARBA00004604"/>
    </source>
</evidence>
<evidence type="ECO:0000256" key="10">
    <source>
        <dbReference type="ARBA" id="ARBA00022771"/>
    </source>
</evidence>
<comment type="subcellular location">
    <subcellularLocation>
        <location evidence="1">Nucleus</location>
        <location evidence="1">Nucleolus</location>
    </subcellularLocation>
</comment>
<dbReference type="GO" id="GO:0000049">
    <property type="term" value="F:tRNA binding"/>
    <property type="evidence" value="ECO:0007669"/>
    <property type="project" value="UniProtKB-KW"/>
</dbReference>
<keyword evidence="4" id="KW-0820">tRNA-binding</keyword>
<reference evidence="15" key="2">
    <citation type="submission" date="2023-05" db="EMBL/GenBank/DDBJ databases">
        <authorList>
            <person name="Fouks B."/>
        </authorList>
    </citation>
    <scope>NUCLEOTIDE SEQUENCE</scope>
    <source>
        <strain evidence="15">Stay&amp;Tobe</strain>
        <tissue evidence="15">Testes</tissue>
    </source>
</reference>
<comment type="caution">
    <text evidence="15">The sequence shown here is derived from an EMBL/GenBank/DDBJ whole genome shotgun (WGS) entry which is preliminary data.</text>
</comment>
<dbReference type="InterPro" id="IPR042296">
    <property type="entry name" value="tRNA_met_Trm1_C"/>
</dbReference>
<dbReference type="GO" id="GO:0005730">
    <property type="term" value="C:nucleolus"/>
    <property type="evidence" value="ECO:0007669"/>
    <property type="project" value="UniProtKB-SubCell"/>
</dbReference>
<keyword evidence="8" id="KW-0819">tRNA processing</keyword>
<dbReference type="AlphaFoldDB" id="A0AAD7Z9X9"/>
<keyword evidence="3" id="KW-0597">Phosphoprotein</keyword>
<keyword evidence="14" id="KW-0539">Nucleus</keyword>
<dbReference type="EMBL" id="JASPKZ010009790">
    <property type="protein sequence ID" value="KAJ9576466.1"/>
    <property type="molecule type" value="Genomic_DNA"/>
</dbReference>
<dbReference type="SUPFAM" id="SSF53335">
    <property type="entry name" value="S-adenosyl-L-methionine-dependent methyltransferases"/>
    <property type="match status" value="1"/>
</dbReference>
<keyword evidence="16" id="KW-1185">Reference proteome</keyword>
<evidence type="ECO:0000256" key="9">
    <source>
        <dbReference type="ARBA" id="ARBA00022723"/>
    </source>
</evidence>
<evidence type="ECO:0000256" key="7">
    <source>
        <dbReference type="ARBA" id="ARBA00022691"/>
    </source>
</evidence>
<keyword evidence="11" id="KW-0862">Zinc</keyword>
<keyword evidence="2" id="KW-1017">Isopeptide bond</keyword>
<evidence type="ECO:0000256" key="6">
    <source>
        <dbReference type="ARBA" id="ARBA00022679"/>
    </source>
</evidence>
<sequence>MSKIKFTPTPVKDLRDLRERIIEAIENIPEDILQRTWQEMFIALISSQCSNKNDTKLPTSVEEKVEIIKDVVEEEDNENPMKKIKLDSGISPEKDDRSKNVLTENIAENEKRIQLCLDLEKEAAPPFYFNLHRHSPKGPKLLRVDTVIQFLHKAGYRASRTHFDREAVRTNASLTDLVKVLTEAANVKTMCN</sequence>
<keyword evidence="7" id="KW-0949">S-adenosyl-L-methionine</keyword>
<keyword evidence="6" id="KW-0808">Transferase</keyword>
<dbReference type="InterPro" id="IPR029063">
    <property type="entry name" value="SAM-dependent_MTases_sf"/>
</dbReference>
<evidence type="ECO:0000256" key="13">
    <source>
        <dbReference type="ARBA" id="ARBA00022884"/>
    </source>
</evidence>
<dbReference type="PANTHER" id="PTHR10631">
    <property type="entry name" value="N 2 ,N 2 -DIMETHYLGUANOSINE TRNA METHYLTRANSFERASE"/>
    <property type="match status" value="1"/>
</dbReference>
<dbReference type="InterPro" id="IPR002905">
    <property type="entry name" value="Trm1"/>
</dbReference>
<evidence type="ECO:0000256" key="12">
    <source>
        <dbReference type="ARBA" id="ARBA00022843"/>
    </source>
</evidence>
<evidence type="ECO:0000256" key="11">
    <source>
        <dbReference type="ARBA" id="ARBA00022833"/>
    </source>
</evidence>
<dbReference type="Proteomes" id="UP001233999">
    <property type="component" value="Unassembled WGS sequence"/>
</dbReference>
<dbReference type="GO" id="GO:0008270">
    <property type="term" value="F:zinc ion binding"/>
    <property type="evidence" value="ECO:0007669"/>
    <property type="project" value="UniProtKB-KW"/>
</dbReference>
<name>A0AAD7Z9X9_DIPPU</name>
<dbReference type="Pfam" id="PF02005">
    <property type="entry name" value="TRM"/>
    <property type="match status" value="1"/>
</dbReference>
<evidence type="ECO:0000256" key="5">
    <source>
        <dbReference type="ARBA" id="ARBA00022603"/>
    </source>
</evidence>
<keyword evidence="12" id="KW-0832">Ubl conjugation</keyword>
<evidence type="ECO:0000256" key="8">
    <source>
        <dbReference type="ARBA" id="ARBA00022694"/>
    </source>
</evidence>
<dbReference type="PANTHER" id="PTHR10631:SF1">
    <property type="entry name" value="TRMT1-LIKE PROTEIN"/>
    <property type="match status" value="1"/>
</dbReference>
<keyword evidence="9" id="KW-0479">Metal-binding</keyword>
<evidence type="ECO:0000256" key="2">
    <source>
        <dbReference type="ARBA" id="ARBA00022499"/>
    </source>
</evidence>
<gene>
    <name evidence="15" type="ORF">L9F63_006679</name>
</gene>
<keyword evidence="13" id="KW-0694">RNA-binding</keyword>
<proteinExistence type="predicted"/>
<evidence type="ECO:0000256" key="14">
    <source>
        <dbReference type="ARBA" id="ARBA00023242"/>
    </source>
</evidence>
<organism evidence="15 16">
    <name type="scientific">Diploptera punctata</name>
    <name type="common">Pacific beetle cockroach</name>
    <dbReference type="NCBI Taxonomy" id="6984"/>
    <lineage>
        <taxon>Eukaryota</taxon>
        <taxon>Metazoa</taxon>
        <taxon>Ecdysozoa</taxon>
        <taxon>Arthropoda</taxon>
        <taxon>Hexapoda</taxon>
        <taxon>Insecta</taxon>
        <taxon>Pterygota</taxon>
        <taxon>Neoptera</taxon>
        <taxon>Polyneoptera</taxon>
        <taxon>Dictyoptera</taxon>
        <taxon>Blattodea</taxon>
        <taxon>Blaberoidea</taxon>
        <taxon>Blaberidae</taxon>
        <taxon>Diplopterinae</taxon>
        <taxon>Diploptera</taxon>
    </lineage>
</organism>
<dbReference type="Gene3D" id="3.30.56.70">
    <property type="entry name" value="N2,N2-dimethylguanosine tRNA methyltransferase, C-terminal domain"/>
    <property type="match status" value="1"/>
</dbReference>